<keyword evidence="4" id="KW-1185">Reference proteome</keyword>
<accession>A0AA39GD33</accession>
<feature type="signal peptide" evidence="2">
    <location>
        <begin position="1"/>
        <end position="25"/>
    </location>
</feature>
<dbReference type="EMBL" id="JAPDFR010000007">
    <property type="protein sequence ID" value="KAK0385117.1"/>
    <property type="molecule type" value="Genomic_DNA"/>
</dbReference>
<dbReference type="Proteomes" id="UP001175261">
    <property type="component" value="Unassembled WGS sequence"/>
</dbReference>
<evidence type="ECO:0000256" key="1">
    <source>
        <dbReference type="SAM" id="MobiDB-lite"/>
    </source>
</evidence>
<feature type="region of interest" description="Disordered" evidence="1">
    <location>
        <begin position="122"/>
        <end position="141"/>
    </location>
</feature>
<dbReference type="InterPro" id="IPR011051">
    <property type="entry name" value="RmlC_Cupin_sf"/>
</dbReference>
<gene>
    <name evidence="3" type="ORF">NLU13_7595</name>
</gene>
<dbReference type="AlphaFoldDB" id="A0AA39GD33"/>
<evidence type="ECO:0000256" key="2">
    <source>
        <dbReference type="SAM" id="SignalP"/>
    </source>
</evidence>
<evidence type="ECO:0000313" key="4">
    <source>
        <dbReference type="Proteomes" id="UP001175261"/>
    </source>
</evidence>
<name>A0AA39GD33_SARSR</name>
<feature type="chain" id="PRO_5041226623" evidence="2">
    <location>
        <begin position="26"/>
        <end position="141"/>
    </location>
</feature>
<feature type="region of interest" description="Disordered" evidence="1">
    <location>
        <begin position="91"/>
        <end position="111"/>
    </location>
</feature>
<dbReference type="CDD" id="cd02208">
    <property type="entry name" value="cupin_RmlC-like"/>
    <property type="match status" value="1"/>
</dbReference>
<evidence type="ECO:0000313" key="3">
    <source>
        <dbReference type="EMBL" id="KAK0385117.1"/>
    </source>
</evidence>
<dbReference type="SUPFAM" id="SSF51182">
    <property type="entry name" value="RmlC-like cupins"/>
    <property type="match status" value="1"/>
</dbReference>
<proteinExistence type="predicted"/>
<comment type="caution">
    <text evidence="3">The sequence shown here is derived from an EMBL/GenBank/DDBJ whole genome shotgun (WGS) entry which is preliminary data.</text>
</comment>
<organism evidence="3 4">
    <name type="scientific">Sarocladium strictum</name>
    <name type="common">Black bundle disease fungus</name>
    <name type="synonym">Acremonium strictum</name>
    <dbReference type="NCBI Taxonomy" id="5046"/>
    <lineage>
        <taxon>Eukaryota</taxon>
        <taxon>Fungi</taxon>
        <taxon>Dikarya</taxon>
        <taxon>Ascomycota</taxon>
        <taxon>Pezizomycotina</taxon>
        <taxon>Sordariomycetes</taxon>
        <taxon>Hypocreomycetidae</taxon>
        <taxon>Hypocreales</taxon>
        <taxon>Sarocladiaceae</taxon>
        <taxon>Sarocladium</taxon>
    </lineage>
</organism>
<keyword evidence="2" id="KW-0732">Signal</keyword>
<sequence>MAAFFPLISEILAMIMPACTQIVRASDVQQSDAVGQPTAVPAVVNACDKMCASVLTLPPKTATAVRQNSEQDAIVFVVAGAAELLVHNSDKDEAARHSLGPEHRAENQSDLEARWAIFQGGPRPIGAELEDWGGDEITPEK</sequence>
<reference evidence="3" key="1">
    <citation type="submission" date="2022-10" db="EMBL/GenBank/DDBJ databases">
        <title>Determination and structural analysis of whole genome sequence of Sarocladium strictum F4-1.</title>
        <authorList>
            <person name="Hu L."/>
            <person name="Jiang Y."/>
        </authorList>
    </citation>
    <scope>NUCLEOTIDE SEQUENCE</scope>
    <source>
        <strain evidence="3">F4-1</strain>
    </source>
</reference>
<protein>
    <submittedName>
        <fullName evidence="3">Uncharacterized protein</fullName>
    </submittedName>
</protein>